<name>A0A5E4M6H5_9HEMI</name>
<keyword evidence="2" id="KW-1185">Reference proteome</keyword>
<accession>A0A5E4M6H5</accession>
<evidence type="ECO:0000313" key="2">
    <source>
        <dbReference type="Proteomes" id="UP000325440"/>
    </source>
</evidence>
<dbReference type="AlphaFoldDB" id="A0A5E4M6H5"/>
<proteinExistence type="predicted"/>
<sequence length="107" mass="11754">MVLTDPFLRPVSSAFQAHLHRFGISDVAVCECDECLTQDSWHVLLHCPLYAEKRSKLNVTSGGHGVLPTWWHLPGHSWISSVLRGLFSSKGNSINMCAVPRTPVASG</sequence>
<dbReference type="EMBL" id="CABPRJ010000014">
    <property type="protein sequence ID" value="VVC25507.1"/>
    <property type="molecule type" value="Genomic_DNA"/>
</dbReference>
<dbReference type="Proteomes" id="UP000325440">
    <property type="component" value="Unassembled WGS sequence"/>
</dbReference>
<reference evidence="1 2" key="1">
    <citation type="submission" date="2019-08" db="EMBL/GenBank/DDBJ databases">
        <authorList>
            <person name="Alioto T."/>
            <person name="Alioto T."/>
            <person name="Gomez Garrido J."/>
        </authorList>
    </citation>
    <scope>NUCLEOTIDE SEQUENCE [LARGE SCALE GENOMIC DNA]</scope>
</reference>
<gene>
    <name evidence="1" type="ORF">CINCED_3A013325</name>
</gene>
<dbReference type="OrthoDB" id="411823at2759"/>
<evidence type="ECO:0000313" key="1">
    <source>
        <dbReference type="EMBL" id="VVC25507.1"/>
    </source>
</evidence>
<organism evidence="1 2">
    <name type="scientific">Cinara cedri</name>
    <dbReference type="NCBI Taxonomy" id="506608"/>
    <lineage>
        <taxon>Eukaryota</taxon>
        <taxon>Metazoa</taxon>
        <taxon>Ecdysozoa</taxon>
        <taxon>Arthropoda</taxon>
        <taxon>Hexapoda</taxon>
        <taxon>Insecta</taxon>
        <taxon>Pterygota</taxon>
        <taxon>Neoptera</taxon>
        <taxon>Paraneoptera</taxon>
        <taxon>Hemiptera</taxon>
        <taxon>Sternorrhyncha</taxon>
        <taxon>Aphidomorpha</taxon>
        <taxon>Aphidoidea</taxon>
        <taxon>Aphididae</taxon>
        <taxon>Lachninae</taxon>
        <taxon>Cinara</taxon>
    </lineage>
</organism>
<protein>
    <submittedName>
        <fullName evidence="1">Uncharacterized protein</fullName>
    </submittedName>
</protein>